<dbReference type="Proteomes" id="UP001172083">
    <property type="component" value="Unassembled WGS sequence"/>
</dbReference>
<gene>
    <name evidence="2" type="ORF">QQ020_34280</name>
</gene>
<evidence type="ECO:0000313" key="2">
    <source>
        <dbReference type="EMBL" id="MDN5217191.1"/>
    </source>
</evidence>
<keyword evidence="3" id="KW-1185">Reference proteome</keyword>
<organism evidence="2 3">
    <name type="scientific">Agaribacillus aureus</name>
    <dbReference type="NCBI Taxonomy" id="3051825"/>
    <lineage>
        <taxon>Bacteria</taxon>
        <taxon>Pseudomonadati</taxon>
        <taxon>Bacteroidota</taxon>
        <taxon>Cytophagia</taxon>
        <taxon>Cytophagales</taxon>
        <taxon>Splendidivirgaceae</taxon>
        <taxon>Agaribacillus</taxon>
    </lineage>
</organism>
<reference evidence="2" key="1">
    <citation type="submission" date="2023-06" db="EMBL/GenBank/DDBJ databases">
        <title>Genomic of Agaribacillus aureum.</title>
        <authorList>
            <person name="Wang G."/>
        </authorList>
    </citation>
    <scope>NUCLEOTIDE SEQUENCE</scope>
    <source>
        <strain evidence="2">BMA12</strain>
    </source>
</reference>
<dbReference type="InterPro" id="IPR039535">
    <property type="entry name" value="ASST-like"/>
</dbReference>
<evidence type="ECO:0000256" key="1">
    <source>
        <dbReference type="SAM" id="Phobius"/>
    </source>
</evidence>
<accession>A0ABT8LL82</accession>
<dbReference type="EMBL" id="JAUJEB010000014">
    <property type="protein sequence ID" value="MDN5217191.1"/>
    <property type="molecule type" value="Genomic_DNA"/>
</dbReference>
<protein>
    <submittedName>
        <fullName evidence="2">Arylsulfotransferase family protein</fullName>
    </submittedName>
</protein>
<evidence type="ECO:0000313" key="3">
    <source>
        <dbReference type="Proteomes" id="UP001172083"/>
    </source>
</evidence>
<name>A0ABT8LL82_9BACT</name>
<sequence>MKFSKEKIVKSFMLIVIFLSILCCYSYVIFRLGKGNLRLGVLGKSLVSFATFPTTVKQVLLSDEIRGIPPNYVKRDPSFKEMNNLTYNLYGLNSFWNIDLKRWEVRLFNFKNDAVLHTWHVEKEKLDFSATNRLFPNAELRNSLLAKNKSLITSNDETANLMKIDANSNVVWRNHEMIFHHSLNFDADSNIWVCTRDLPWKAIKRSTGVKNLDGRTFSFMENYITKIDQKTGHILFNKGVSQILIENGYSGFVYGFSNPKKYPNDPMHLNDIEPVLEDAKYWKKGDVFFSIRHRSLVMLYRPSTNQVIRLIYGPFINQHDVDIISDEEISIFNNNYMLEGFEKPEATFEGGIRSLAASEILIYNFSDSTFRPHLNSFLEAERVKTYTQGLHEILSNGDTFVEAQNFGKLYLLNETGFVMKKEFQTSKKNYVHRPTWIRLYETLDF</sequence>
<feature type="transmembrane region" description="Helical" evidence="1">
    <location>
        <begin position="12"/>
        <end position="30"/>
    </location>
</feature>
<proteinExistence type="predicted"/>
<keyword evidence="1" id="KW-0472">Membrane</keyword>
<dbReference type="RefSeq" id="WP_346762528.1">
    <property type="nucleotide sequence ID" value="NZ_JAUJEB010000014.1"/>
</dbReference>
<keyword evidence="1" id="KW-0812">Transmembrane</keyword>
<dbReference type="Pfam" id="PF14269">
    <property type="entry name" value="Arylsulfotran_2"/>
    <property type="match status" value="1"/>
</dbReference>
<comment type="caution">
    <text evidence="2">The sequence shown here is derived from an EMBL/GenBank/DDBJ whole genome shotgun (WGS) entry which is preliminary data.</text>
</comment>
<keyword evidence="1" id="KW-1133">Transmembrane helix</keyword>